<comment type="function">
    <text evidence="1">Putative transcription activator involved in regulating light control of development.</text>
</comment>
<name>Q2RB72_ORYSJ</name>
<dbReference type="EMBL" id="DP000010">
    <property type="protein sequence ID" value="ABA91240.1"/>
    <property type="molecule type" value="Genomic_DNA"/>
</dbReference>
<feature type="compositionally biased region" description="Acidic residues" evidence="2">
    <location>
        <begin position="301"/>
        <end position="319"/>
    </location>
</feature>
<dbReference type="GO" id="GO:0008270">
    <property type="term" value="F:zinc ion binding"/>
    <property type="evidence" value="ECO:0007669"/>
    <property type="project" value="UniProtKB-UniRule"/>
</dbReference>
<keyword evidence="1" id="KW-0479">Metal-binding</keyword>
<dbReference type="GO" id="GO:0005634">
    <property type="term" value="C:nucleus"/>
    <property type="evidence" value="ECO:0007669"/>
    <property type="project" value="UniProtKB-SubCell"/>
</dbReference>
<dbReference type="AlphaFoldDB" id="Q2RB72"/>
<accession>Q2RB72</accession>
<comment type="subcellular location">
    <subcellularLocation>
        <location evidence="1">Nucleus</location>
    </subcellularLocation>
</comment>
<reference evidence="3" key="1">
    <citation type="journal article" date="2005" name="BMC Biol.">
        <title>The sequence of rice chromosomes 11 and 12, rich in disease resistance genes and recent gene duplications.</title>
        <authorList>
            <consortium name="The rice chromosomes 11 and 12 sequencing consortia"/>
        </authorList>
    </citation>
    <scope>NUCLEOTIDE SEQUENCE [LARGE SCALE GENOMIC DNA]</scope>
</reference>
<keyword evidence="1" id="KW-0862">Zinc</keyword>
<feature type="region of interest" description="Disordered" evidence="2">
    <location>
        <begin position="301"/>
        <end position="325"/>
    </location>
</feature>
<dbReference type="PANTHER" id="PTHR31669:SF217">
    <property type="entry name" value="PROTEIN FAR1-RELATED SEQUENCE"/>
    <property type="match status" value="1"/>
</dbReference>
<keyword evidence="1" id="KW-0539">Nucleus</keyword>
<evidence type="ECO:0000313" key="3">
    <source>
        <dbReference type="EMBL" id="ABA91240.1"/>
    </source>
</evidence>
<evidence type="ECO:0000256" key="1">
    <source>
        <dbReference type="RuleBase" id="RU367018"/>
    </source>
</evidence>
<keyword evidence="1" id="KW-0863">Zinc-finger</keyword>
<reference evidence="3" key="2">
    <citation type="submission" date="2005-04" db="EMBL/GenBank/DDBJ databases">
        <authorList>
            <person name="Buell C.R."/>
            <person name="Wing R.A."/>
            <person name="McCombie W.A."/>
            <person name="Ouyang S."/>
        </authorList>
    </citation>
    <scope>NUCLEOTIDE SEQUENCE</scope>
</reference>
<organism evidence="3">
    <name type="scientific">Oryza sativa subsp. japonica</name>
    <name type="common">Rice</name>
    <dbReference type="NCBI Taxonomy" id="39947"/>
    <lineage>
        <taxon>Eukaryota</taxon>
        <taxon>Viridiplantae</taxon>
        <taxon>Streptophyta</taxon>
        <taxon>Embryophyta</taxon>
        <taxon>Tracheophyta</taxon>
        <taxon>Spermatophyta</taxon>
        <taxon>Magnoliopsida</taxon>
        <taxon>Liliopsida</taxon>
        <taxon>Poales</taxon>
        <taxon>Poaceae</taxon>
        <taxon>BOP clade</taxon>
        <taxon>Oryzoideae</taxon>
        <taxon>Oryzeae</taxon>
        <taxon>Oryzinae</taxon>
        <taxon>Oryza</taxon>
        <taxon>Oryza sativa</taxon>
    </lineage>
</organism>
<dbReference type="PANTHER" id="PTHR31669">
    <property type="entry name" value="PROTEIN FAR1-RELATED SEQUENCE 10-RELATED"/>
    <property type="match status" value="1"/>
</dbReference>
<sequence>MAAAIPLVFKNIIHRLCRWHILHKYADALAIIFARHEDLEGDMEICIDQTYTPMEFEGAWAEFIDKYELHGVGTMERLYEIQEKWIPAYFRKTIVAEISFANCWPFEVQLARLYTRAVFKKFEGVLGDSKSFKIRSSEASSDTWIISHTKRSLKYNWCQREFRVIANVDDGQYECECMLWEHTGHLSTCRLRPSRPSTFSVGTLCKRKATCPSIEGTKRQLVRTDRGWSSAQRARRFATGSVGGVIKRMVITALPAQRTPNNFDKLQKVLNRGKGKRGRPRGSGKRIAGVSANVRRRLEEEMDYGVDEDEEMIDGEDDSGGGADL</sequence>
<dbReference type="InterPro" id="IPR031052">
    <property type="entry name" value="FHY3/FAR1"/>
</dbReference>
<protein>
    <recommendedName>
        <fullName evidence="1">Protein FAR1-RELATED SEQUENCE</fullName>
    </recommendedName>
</protein>
<proteinExistence type="inferred from homology"/>
<evidence type="ECO:0000256" key="2">
    <source>
        <dbReference type="SAM" id="MobiDB-lite"/>
    </source>
</evidence>
<gene>
    <name evidence="3" type="ordered locus">LOC_Os11g02980</name>
</gene>
<dbReference type="GO" id="GO:0006355">
    <property type="term" value="P:regulation of DNA-templated transcription"/>
    <property type="evidence" value="ECO:0007669"/>
    <property type="project" value="UniProtKB-UniRule"/>
</dbReference>
<reference evidence="3" key="3">
    <citation type="submission" date="2006-01" db="EMBL/GenBank/DDBJ databases">
        <authorList>
            <person name="Buell R."/>
        </authorList>
    </citation>
    <scope>NUCLEOTIDE SEQUENCE</scope>
</reference>
<comment type="similarity">
    <text evidence="1">Belongs to the FHY3/FAR1 family.</text>
</comment>